<reference evidence="3" key="1">
    <citation type="journal article" date="2020" name="Fungal Divers.">
        <title>Resolving the Mortierellaceae phylogeny through synthesis of multi-gene phylogenetics and phylogenomics.</title>
        <authorList>
            <person name="Vandepol N."/>
            <person name="Liber J."/>
            <person name="Desiro A."/>
            <person name="Na H."/>
            <person name="Kennedy M."/>
            <person name="Barry K."/>
            <person name="Grigoriev I.V."/>
            <person name="Miller A.N."/>
            <person name="O'Donnell K."/>
            <person name="Stajich J.E."/>
            <person name="Bonito G."/>
        </authorList>
    </citation>
    <scope>NUCLEOTIDE SEQUENCE</scope>
    <source>
        <strain evidence="3">CK1249</strain>
    </source>
</reference>
<dbReference type="OrthoDB" id="2684236at2759"/>
<feature type="compositionally biased region" description="Low complexity" evidence="1">
    <location>
        <begin position="190"/>
        <end position="200"/>
    </location>
</feature>
<evidence type="ECO:0000313" key="4">
    <source>
        <dbReference type="Proteomes" id="UP000738359"/>
    </source>
</evidence>
<evidence type="ECO:0000256" key="1">
    <source>
        <dbReference type="SAM" id="MobiDB-lite"/>
    </source>
</evidence>
<keyword evidence="2" id="KW-1133">Transmembrane helix</keyword>
<protein>
    <submittedName>
        <fullName evidence="3">Uncharacterized protein</fullName>
    </submittedName>
</protein>
<proteinExistence type="predicted"/>
<feature type="transmembrane region" description="Helical" evidence="2">
    <location>
        <begin position="9"/>
        <end position="32"/>
    </location>
</feature>
<keyword evidence="4" id="KW-1185">Reference proteome</keyword>
<dbReference type="Proteomes" id="UP000738359">
    <property type="component" value="Unassembled WGS sequence"/>
</dbReference>
<comment type="caution">
    <text evidence="3">The sequence shown here is derived from an EMBL/GenBank/DDBJ whole genome shotgun (WGS) entry which is preliminary data.</text>
</comment>
<evidence type="ECO:0000256" key="2">
    <source>
        <dbReference type="SAM" id="Phobius"/>
    </source>
</evidence>
<feature type="region of interest" description="Disordered" evidence="1">
    <location>
        <begin position="69"/>
        <end position="203"/>
    </location>
</feature>
<feature type="region of interest" description="Disordered" evidence="1">
    <location>
        <begin position="914"/>
        <end position="962"/>
    </location>
</feature>
<feature type="compositionally biased region" description="Polar residues" evidence="1">
    <location>
        <begin position="261"/>
        <end position="285"/>
    </location>
</feature>
<feature type="compositionally biased region" description="Basic residues" evidence="1">
    <location>
        <begin position="115"/>
        <end position="130"/>
    </location>
</feature>
<feature type="compositionally biased region" description="Basic and acidic residues" evidence="1">
    <location>
        <begin position="811"/>
        <end position="831"/>
    </location>
</feature>
<sequence length="995" mass="111473">MDQGTPSNFYLTVCLYVSFYFLFFTSATPHLVLNNIPTEQELHNNRRAKTFSEQLDPFLAATRHAHATQQVKGIAKARAKATVGTVRGYHSRQHSKNPSSSSTASRSIGTSSSRTHSRQHSRQKSTHNRHQDHPSSANDLPLPGNYFAGPSSSSSSHTLTDPPPSNSPAHHDFQLAQRRHGRERTGPYHQQSSLQQLQQQYHLAQDPSLSSLHPQNYTPPQPRPYQARISKFPRANQNRYYHFYPEDKSLFRTKMDSAVTQTSIASSGMPSPKSNPASTLPQTSPIPGAHNHPNMYKFNNINNTSSNNSNNNSNRDQRKNRSKGPSKGKGLRSVPRRPVALGHESVTPSTLLAHLRLLRLVQSLVIVDDEDLDFLFLIRSEERYLMYLDMLQQLQPPSHSVPLPPLDVALMWTVHMLAPYRYYEDLLRSYSPHLLNYSFPLERYVASVDIEDPTTKHEAFRSSKEMWRQLYPEEAFDLDKNDTNRMFEIQCLWCGGTNVMDSSTYIKFRIDGMPIDCAGGSLLSPYSGTPDVLTAQNEHRHLFFHPRIQFGLDQSSASLNCSWPKVIEAFQDLGPDQYYGIRPTTLARIMSSYMGLVEERLSIDLVAGALRQRDFQKAMMITGGQAWCQPQVLQRTLERYKKFMLLARAESKHSGGKSAPVAIVGGGHPGAVDVTAGEVTTAFSSGGMSVGGQPGRHALVPTLDIDLAWHTHMLSPPHYRQYQILHYGRVLNHDDTVQATSTMTKQDFVRTAELWQELYQERYSSQEISWRGQFVLTPEKLCAGVCFPPYGVYLIWRSWRSKRRAKRLNRVGKESKDKERQRRDSDADMNEKGSTSSSSARASVDNHRQKAVASLSEKNPELQIEELSVTPENDSDVEVHAGQASGHDTKGKGRVENGGGAVVTDSQAPIAEAAMQGQGGSQQQQPSQSHHKNLTPALGLDGRLSNWNGDTAGPDGQASCSSGACVMSPWNELQDLVPYADIQPQQQRELRRERT</sequence>
<feature type="compositionally biased region" description="Low complexity" evidence="1">
    <location>
        <begin position="99"/>
        <end position="114"/>
    </location>
</feature>
<dbReference type="Pfam" id="PF07173">
    <property type="entry name" value="GRDP-like"/>
    <property type="match status" value="1"/>
</dbReference>
<feature type="compositionally biased region" description="Low complexity" evidence="1">
    <location>
        <begin position="834"/>
        <end position="843"/>
    </location>
</feature>
<accession>A0A9P6M147</accession>
<gene>
    <name evidence="3" type="ORF">BGZ70_008748</name>
</gene>
<feature type="region of interest" description="Disordered" evidence="1">
    <location>
        <begin position="261"/>
        <end position="342"/>
    </location>
</feature>
<dbReference type="PANTHER" id="PTHR34365:SF7">
    <property type="entry name" value="GLYCINE-RICH DOMAIN-CONTAINING PROTEIN 1"/>
    <property type="match status" value="1"/>
</dbReference>
<dbReference type="AlphaFoldDB" id="A0A9P6M147"/>
<keyword evidence="2" id="KW-0812">Transmembrane</keyword>
<dbReference type="InterPro" id="IPR009836">
    <property type="entry name" value="GRDP-like"/>
</dbReference>
<feature type="region of interest" description="Disordered" evidence="1">
    <location>
        <begin position="807"/>
        <end position="898"/>
    </location>
</feature>
<feature type="compositionally biased region" description="Basic residues" evidence="1">
    <location>
        <begin position="318"/>
        <end position="330"/>
    </location>
</feature>
<dbReference type="PANTHER" id="PTHR34365">
    <property type="entry name" value="ENOLASE (DUF1399)"/>
    <property type="match status" value="1"/>
</dbReference>
<evidence type="ECO:0000313" key="3">
    <source>
        <dbReference type="EMBL" id="KAF9959824.1"/>
    </source>
</evidence>
<keyword evidence="2" id="KW-0472">Membrane</keyword>
<name>A0A9P6M147_MORAP</name>
<dbReference type="EMBL" id="JAAAHY010000656">
    <property type="protein sequence ID" value="KAF9959824.1"/>
    <property type="molecule type" value="Genomic_DNA"/>
</dbReference>
<organism evidence="3 4">
    <name type="scientific">Mortierella alpina</name>
    <name type="common">Oleaginous fungus</name>
    <name type="synonym">Mortierella renispora</name>
    <dbReference type="NCBI Taxonomy" id="64518"/>
    <lineage>
        <taxon>Eukaryota</taxon>
        <taxon>Fungi</taxon>
        <taxon>Fungi incertae sedis</taxon>
        <taxon>Mucoromycota</taxon>
        <taxon>Mortierellomycotina</taxon>
        <taxon>Mortierellomycetes</taxon>
        <taxon>Mortierellales</taxon>
        <taxon>Mortierellaceae</taxon>
        <taxon>Mortierella</taxon>
    </lineage>
</organism>
<feature type="compositionally biased region" description="Low complexity" evidence="1">
    <location>
        <begin position="299"/>
        <end position="314"/>
    </location>
</feature>